<dbReference type="PANTHER" id="PTHR46797">
    <property type="entry name" value="HTH-TYPE TRANSCRIPTIONAL REGULATOR"/>
    <property type="match status" value="1"/>
</dbReference>
<evidence type="ECO:0000313" key="3">
    <source>
        <dbReference type="EMBL" id="MBB6172219.1"/>
    </source>
</evidence>
<sequence>MDDTISIGPRLRKLRTDHGMTQAQLARRSGVSVELISKLERGSRKTAKLTSLTKIARGLDEDLSVLVGKSNRVQRVGEAGVLAVRDAVSDPALLPGMDEEDGEPSDPGELWRQVERAYGAYFAGHFGALACALPNLLAECRVTRHALGPGPVAAAYAHAYQLAACLMIHTGKDDASLLASERGIQAATEGDDEYRLATLYGTYTWILLRMGRHHQAESLAVRTAESIEPSWSTTDRRQLTAWGGQLLHAAVVAGAAERHDDAQQYLARARAGAELMGEDRHDYWVSFGPTSVAMQEAHVWTAADQPGKALEASARVDPRALFPISYARHSLNEAAALERRRSVDEAIAVADRAYSISPEWFRHQRVANSVVADLAARKTQLPEALRRMAEAVSEGQGMQGSE</sequence>
<comment type="caution">
    <text evidence="3">The sequence shown here is derived from an EMBL/GenBank/DDBJ whole genome shotgun (WGS) entry which is preliminary data.</text>
</comment>
<protein>
    <submittedName>
        <fullName evidence="3">Transcriptional regulator with XRE-family HTH domain</fullName>
    </submittedName>
</protein>
<reference evidence="3 4" key="1">
    <citation type="submission" date="2020-08" db="EMBL/GenBank/DDBJ databases">
        <title>Sequencing the genomes of 1000 actinobacteria strains.</title>
        <authorList>
            <person name="Klenk H.-P."/>
        </authorList>
    </citation>
    <scope>NUCLEOTIDE SEQUENCE [LARGE SCALE GENOMIC DNA]</scope>
    <source>
        <strain evidence="3 4">DSM 46659</strain>
    </source>
</reference>
<keyword evidence="4" id="KW-1185">Reference proteome</keyword>
<dbReference type="EMBL" id="JACHDS010000001">
    <property type="protein sequence ID" value="MBB6172219.1"/>
    <property type="molecule type" value="Genomic_DNA"/>
</dbReference>
<dbReference type="InterPro" id="IPR050807">
    <property type="entry name" value="TransReg_Diox_bact_type"/>
</dbReference>
<dbReference type="Pfam" id="PF01381">
    <property type="entry name" value="HTH_3"/>
    <property type="match status" value="1"/>
</dbReference>
<dbReference type="Gene3D" id="1.10.260.40">
    <property type="entry name" value="lambda repressor-like DNA-binding domains"/>
    <property type="match status" value="1"/>
</dbReference>
<dbReference type="SMART" id="SM00530">
    <property type="entry name" value="HTH_XRE"/>
    <property type="match status" value="1"/>
</dbReference>
<dbReference type="GO" id="GO:0005829">
    <property type="term" value="C:cytosol"/>
    <property type="evidence" value="ECO:0007669"/>
    <property type="project" value="TreeGrafter"/>
</dbReference>
<dbReference type="Proteomes" id="UP000546642">
    <property type="component" value="Unassembled WGS sequence"/>
</dbReference>
<evidence type="ECO:0000259" key="2">
    <source>
        <dbReference type="PROSITE" id="PS50943"/>
    </source>
</evidence>
<proteinExistence type="predicted"/>
<gene>
    <name evidence="3" type="ORF">HNR23_002279</name>
</gene>
<dbReference type="GO" id="GO:0003677">
    <property type="term" value="F:DNA binding"/>
    <property type="evidence" value="ECO:0007669"/>
    <property type="project" value="UniProtKB-KW"/>
</dbReference>
<dbReference type="SUPFAM" id="SSF47413">
    <property type="entry name" value="lambda repressor-like DNA-binding domains"/>
    <property type="match status" value="1"/>
</dbReference>
<name>A0A7X0D6K4_9ACTN</name>
<organism evidence="3 4">
    <name type="scientific">Nocardiopsis mwathae</name>
    <dbReference type="NCBI Taxonomy" id="1472723"/>
    <lineage>
        <taxon>Bacteria</taxon>
        <taxon>Bacillati</taxon>
        <taxon>Actinomycetota</taxon>
        <taxon>Actinomycetes</taxon>
        <taxon>Streptosporangiales</taxon>
        <taxon>Nocardiopsidaceae</taxon>
        <taxon>Nocardiopsis</taxon>
    </lineage>
</organism>
<evidence type="ECO:0000313" key="4">
    <source>
        <dbReference type="Proteomes" id="UP000546642"/>
    </source>
</evidence>
<feature type="domain" description="HTH cro/C1-type" evidence="2">
    <location>
        <begin position="11"/>
        <end position="66"/>
    </location>
</feature>
<dbReference type="AlphaFoldDB" id="A0A7X0D6K4"/>
<accession>A0A7X0D6K4</accession>
<dbReference type="PROSITE" id="PS50943">
    <property type="entry name" value="HTH_CROC1"/>
    <property type="match status" value="1"/>
</dbReference>
<dbReference type="RefSeq" id="WP_184075550.1">
    <property type="nucleotide sequence ID" value="NZ_JACHDS010000001.1"/>
</dbReference>
<dbReference type="CDD" id="cd00093">
    <property type="entry name" value="HTH_XRE"/>
    <property type="match status" value="1"/>
</dbReference>
<keyword evidence="1" id="KW-0238">DNA-binding</keyword>
<evidence type="ECO:0000256" key="1">
    <source>
        <dbReference type="ARBA" id="ARBA00023125"/>
    </source>
</evidence>
<dbReference type="GO" id="GO:0003700">
    <property type="term" value="F:DNA-binding transcription factor activity"/>
    <property type="evidence" value="ECO:0007669"/>
    <property type="project" value="TreeGrafter"/>
</dbReference>
<dbReference type="InterPro" id="IPR001387">
    <property type="entry name" value="Cro/C1-type_HTH"/>
</dbReference>
<dbReference type="InterPro" id="IPR010982">
    <property type="entry name" value="Lambda_DNA-bd_dom_sf"/>
</dbReference>
<dbReference type="PANTHER" id="PTHR46797:SF1">
    <property type="entry name" value="METHYLPHOSPHONATE SYNTHASE"/>
    <property type="match status" value="1"/>
</dbReference>